<comment type="caution">
    <text evidence="2">The sequence shown here is derived from an EMBL/GenBank/DDBJ whole genome shotgun (WGS) entry which is preliminary data.</text>
</comment>
<dbReference type="Pfam" id="PF13511">
    <property type="entry name" value="DUF4124"/>
    <property type="match status" value="1"/>
</dbReference>
<evidence type="ECO:0000313" key="3">
    <source>
        <dbReference type="Proteomes" id="UP001177212"/>
    </source>
</evidence>
<protein>
    <submittedName>
        <fullName evidence="2">DUF4124 domain-containing protein</fullName>
    </submittedName>
</protein>
<dbReference type="EMBL" id="JAUYVT010000013">
    <property type="protein sequence ID" value="MDP2565703.1"/>
    <property type="molecule type" value="Genomic_DNA"/>
</dbReference>
<evidence type="ECO:0000313" key="2">
    <source>
        <dbReference type="EMBL" id="MDP2565703.1"/>
    </source>
</evidence>
<keyword evidence="3" id="KW-1185">Reference proteome</keyword>
<organism evidence="2 3">
    <name type="scientific">Pseudoalteromonas marina</name>
    <dbReference type="NCBI Taxonomy" id="267375"/>
    <lineage>
        <taxon>Bacteria</taxon>
        <taxon>Pseudomonadati</taxon>
        <taxon>Pseudomonadota</taxon>
        <taxon>Gammaproteobacteria</taxon>
        <taxon>Alteromonadales</taxon>
        <taxon>Pseudoalteromonadaceae</taxon>
        <taxon>Pseudoalteromonas</taxon>
    </lineage>
</organism>
<sequence length="173" mass="19053">MNSKILLLMITLGLSNYGYAGEKRIYAWKDQNGVLVFSDTPRKGATEVKLSSQSLTMPAKDIATLSSQSHTKKTGFGIAITSPEHNQTIHENTGTIYVTSRVMPSFKAGYTIQLLVNGEANGPAINNSVFAIADVEAGEHMLQLRLFNEKNQIIAVSEPRIFNMRRKGKIHSN</sequence>
<accession>A0ABT9FFY4</accession>
<feature type="domain" description="DUF4124" evidence="1">
    <location>
        <begin position="24"/>
        <end position="51"/>
    </location>
</feature>
<dbReference type="Proteomes" id="UP001177212">
    <property type="component" value="Unassembled WGS sequence"/>
</dbReference>
<name>A0ABT9FFY4_9GAMM</name>
<proteinExistence type="predicted"/>
<dbReference type="RefSeq" id="WP_277053767.1">
    <property type="nucleotide sequence ID" value="NZ_AHCB03000007.1"/>
</dbReference>
<reference evidence="2" key="1">
    <citation type="submission" date="2023-07" db="EMBL/GenBank/DDBJ databases">
        <title>Genome content predicts the carbon catabolic preferences of heterotrophic bacteria.</title>
        <authorList>
            <person name="Gralka M."/>
        </authorList>
    </citation>
    <scope>NUCLEOTIDE SEQUENCE</scope>
    <source>
        <strain evidence="2">4G09</strain>
    </source>
</reference>
<gene>
    <name evidence="2" type="ORF">Q8W34_13740</name>
</gene>
<dbReference type="InterPro" id="IPR025392">
    <property type="entry name" value="DUF4124"/>
</dbReference>
<evidence type="ECO:0000259" key="1">
    <source>
        <dbReference type="Pfam" id="PF13511"/>
    </source>
</evidence>